<dbReference type="CDD" id="cd18616">
    <property type="entry name" value="GH43_ABN-like"/>
    <property type="match status" value="1"/>
</dbReference>
<name>A0A8J3L0F7_9ACTN</name>
<dbReference type="Pfam" id="PF17851">
    <property type="entry name" value="GH43_C2"/>
    <property type="match status" value="1"/>
</dbReference>
<feature type="domain" description="Beta-xylosidase C-terminal Concanavalin A-like" evidence="8">
    <location>
        <begin position="586"/>
        <end position="684"/>
    </location>
</feature>
<evidence type="ECO:0000313" key="9">
    <source>
        <dbReference type="EMBL" id="GIG12113.1"/>
    </source>
</evidence>
<dbReference type="InterPro" id="IPR023296">
    <property type="entry name" value="Glyco_hydro_beta-prop_sf"/>
</dbReference>
<dbReference type="GO" id="GO:0004553">
    <property type="term" value="F:hydrolase activity, hydrolyzing O-glycosyl compounds"/>
    <property type="evidence" value="ECO:0007669"/>
    <property type="project" value="InterPro"/>
</dbReference>
<evidence type="ECO:0000256" key="2">
    <source>
        <dbReference type="ARBA" id="ARBA00009865"/>
    </source>
</evidence>
<evidence type="ECO:0000256" key="1">
    <source>
        <dbReference type="ARBA" id="ARBA00004834"/>
    </source>
</evidence>
<dbReference type="PANTHER" id="PTHR43301">
    <property type="entry name" value="ARABINAN ENDO-1,5-ALPHA-L-ARABINOSIDASE"/>
    <property type="match status" value="1"/>
</dbReference>
<dbReference type="AlphaFoldDB" id="A0A8J3L0F7"/>
<reference evidence="9" key="1">
    <citation type="submission" date="2021-01" db="EMBL/GenBank/DDBJ databases">
        <title>Whole genome shotgun sequence of Catellatospora methionotrophica NBRC 14553.</title>
        <authorList>
            <person name="Komaki H."/>
            <person name="Tamura T."/>
        </authorList>
    </citation>
    <scope>NUCLEOTIDE SEQUENCE</scope>
    <source>
        <strain evidence="9">NBRC 14553</strain>
    </source>
</reference>
<protein>
    <recommendedName>
        <fullName evidence="8">Beta-xylosidase C-terminal Concanavalin A-like domain-containing protein</fullName>
    </recommendedName>
</protein>
<gene>
    <name evidence="9" type="ORF">Cme02nite_04450</name>
</gene>
<dbReference type="SUPFAM" id="SSF49899">
    <property type="entry name" value="Concanavalin A-like lectins/glucanases"/>
    <property type="match status" value="1"/>
</dbReference>
<dbReference type="InterPro" id="IPR041542">
    <property type="entry name" value="GH43_C2"/>
</dbReference>
<dbReference type="Proteomes" id="UP000660339">
    <property type="component" value="Unassembled WGS sequence"/>
</dbReference>
<dbReference type="PANTHER" id="PTHR43301:SF3">
    <property type="entry name" value="ARABINAN ENDO-1,5-ALPHA-L-ARABINOSIDASE A-RELATED"/>
    <property type="match status" value="1"/>
</dbReference>
<feature type="active site" description="Proton acceptor" evidence="5">
    <location>
        <position position="58"/>
    </location>
</feature>
<feature type="active site" description="Proton donor" evidence="5">
    <location>
        <position position="225"/>
    </location>
</feature>
<dbReference type="InterPro" id="IPR006710">
    <property type="entry name" value="Glyco_hydro_43"/>
</dbReference>
<proteinExistence type="inferred from homology"/>
<keyword evidence="7" id="KW-0732">Signal</keyword>
<comment type="pathway">
    <text evidence="1">Glycan metabolism; L-arabinan degradation.</text>
</comment>
<dbReference type="Pfam" id="PF04616">
    <property type="entry name" value="Glyco_hydro_43"/>
    <property type="match status" value="1"/>
</dbReference>
<dbReference type="GO" id="GO:0005975">
    <property type="term" value="P:carbohydrate metabolic process"/>
    <property type="evidence" value="ECO:0007669"/>
    <property type="project" value="InterPro"/>
</dbReference>
<evidence type="ECO:0000256" key="5">
    <source>
        <dbReference type="PIRSR" id="PIRSR606710-1"/>
    </source>
</evidence>
<feature type="signal peptide" evidence="7">
    <location>
        <begin position="1"/>
        <end position="34"/>
    </location>
</feature>
<dbReference type="Gene3D" id="2.115.10.20">
    <property type="entry name" value="Glycosyl hydrolase domain, family 43"/>
    <property type="match status" value="1"/>
</dbReference>
<dbReference type="SUPFAM" id="SSF75005">
    <property type="entry name" value="Arabinanase/levansucrase/invertase"/>
    <property type="match status" value="1"/>
</dbReference>
<dbReference type="Gene3D" id="2.60.120.560">
    <property type="entry name" value="Exo-inulinase, domain 1"/>
    <property type="match status" value="1"/>
</dbReference>
<dbReference type="InterPro" id="IPR050727">
    <property type="entry name" value="GH43_arabinanases"/>
</dbReference>
<evidence type="ECO:0000256" key="4">
    <source>
        <dbReference type="ARBA" id="ARBA00023295"/>
    </source>
</evidence>
<evidence type="ECO:0000313" key="10">
    <source>
        <dbReference type="Proteomes" id="UP000660339"/>
    </source>
</evidence>
<evidence type="ECO:0000259" key="8">
    <source>
        <dbReference type="Pfam" id="PF17851"/>
    </source>
</evidence>
<evidence type="ECO:0000256" key="3">
    <source>
        <dbReference type="ARBA" id="ARBA00022801"/>
    </source>
</evidence>
<keyword evidence="4" id="KW-0326">Glycosidase</keyword>
<comment type="similarity">
    <text evidence="2">Belongs to the glycosyl hydrolase 43 family.</text>
</comment>
<comment type="caution">
    <text evidence="9">The sequence shown here is derived from an EMBL/GenBank/DDBJ whole genome shotgun (WGS) entry which is preliminary data.</text>
</comment>
<feature type="site" description="Important for catalytic activity, responsible for pKa modulation of the active site Glu and correct orientation of both the proton donor and substrate" evidence="6">
    <location>
        <position position="178"/>
    </location>
</feature>
<dbReference type="Gene3D" id="2.60.120.200">
    <property type="match status" value="1"/>
</dbReference>
<evidence type="ECO:0000256" key="7">
    <source>
        <dbReference type="SAM" id="SignalP"/>
    </source>
</evidence>
<dbReference type="EMBL" id="BONJ01000001">
    <property type="protein sequence ID" value="GIG12113.1"/>
    <property type="molecule type" value="Genomic_DNA"/>
</dbReference>
<keyword evidence="10" id="KW-1185">Reference proteome</keyword>
<sequence length="783" mass="81419">MRGVLSRPHGLARTLLGAAVLLSAALAVPPAGQAADAVAAATVYTNPVSAGVVDSLPDPAIIRAKNGTWYAYGTTNPVRLLAGDQVEHILPVLTSPDMVTWSYAGDVFSFAGRPSWWPSGTRPWAPDIRYVDGVYHLTYSLSGGGIALATAPTPTGLWTDRGLLVPAGGGGCPSGAIDQASYTDLNGDRYLYWGSYDTICVSRLNAAGTALTGAVTQVARGRRMEGGFVVRRDGMYYLFYSDAGCCDGAFSGYAVKVGRASSPLGPFTTPGGSNLMDLTSKDGIVVAASGNGFVGPGHNALATDLSGQDWLVYHAIRQANPDFPPVTSPWGGTMNNLSRRPLMIDRLDWIGGWPVVRAGAGPSTGSQPAPVTTWTVGSGFNGGSLSGWTGPWTLGSDPDSQGFLSYSGSGTAYQLSTATVSGDLRIEADLRLGAANTGGAVGLVVSYTDANNNVVAWINRPQQKLIVEARVGGVLTSLSGNLPAGFDHDSWHNLAVERRGSTLVAWVTPDRLRTAVATVTLTLPAGATGAGRIGAVSTGGVSAADNLGAAPLYQPVTAKVPPPQLGALLAAYSDEFSGSGTPQAGDPAWSWVRGAGVTANRSGGALVWPTQAADLYEGTNTASVLLRAAPPGDFVVETKLAFTGDTGNQQAGLVLYEHDDRYVKLTHSVLPLSRGGGALLHVTDFGKEAERPTTTPPSAVFHRPMFGGPATSTLWLRLLYHYDAASGEHDIRMGSSTYGTSWTWGGTWSLPRVGALRIGLVSMNRAGATASFDYVRTYAVAAL</sequence>
<organism evidence="9 10">
    <name type="scientific">Catellatospora methionotrophica</name>
    <dbReference type="NCBI Taxonomy" id="121620"/>
    <lineage>
        <taxon>Bacteria</taxon>
        <taxon>Bacillati</taxon>
        <taxon>Actinomycetota</taxon>
        <taxon>Actinomycetes</taxon>
        <taxon>Micromonosporales</taxon>
        <taxon>Micromonosporaceae</taxon>
        <taxon>Catellatospora</taxon>
    </lineage>
</organism>
<dbReference type="RefSeq" id="WP_166380332.1">
    <property type="nucleotide sequence ID" value="NZ_BAAATT010000011.1"/>
</dbReference>
<keyword evidence="3" id="KW-0378">Hydrolase</keyword>
<feature type="chain" id="PRO_5035230518" description="Beta-xylosidase C-terminal Concanavalin A-like domain-containing protein" evidence="7">
    <location>
        <begin position="35"/>
        <end position="783"/>
    </location>
</feature>
<accession>A0A8J3L0F7</accession>
<evidence type="ECO:0000256" key="6">
    <source>
        <dbReference type="PIRSR" id="PIRSR606710-2"/>
    </source>
</evidence>
<dbReference type="InterPro" id="IPR013320">
    <property type="entry name" value="ConA-like_dom_sf"/>
</dbReference>